<feature type="transmembrane region" description="Helical" evidence="1">
    <location>
        <begin position="49"/>
        <end position="71"/>
    </location>
</feature>
<dbReference type="EMBL" id="CP042817">
    <property type="protein sequence ID" value="QEJ98241.1"/>
    <property type="molecule type" value="Genomic_DNA"/>
</dbReference>
<evidence type="ECO:0000313" key="4">
    <source>
        <dbReference type="Proteomes" id="UP000042527"/>
    </source>
</evidence>
<feature type="transmembrane region" description="Helical" evidence="1">
    <location>
        <begin position="117"/>
        <end position="137"/>
    </location>
</feature>
<evidence type="ECO:0000313" key="2">
    <source>
        <dbReference type="EMBL" id="CEM61590.1"/>
    </source>
</evidence>
<dbReference type="EMBL" id="CDNC01000012">
    <property type="protein sequence ID" value="CEM61590.1"/>
    <property type="molecule type" value="Genomic_DNA"/>
</dbReference>
<dbReference type="Proteomes" id="UP000323594">
    <property type="component" value="Chromosome"/>
</dbReference>
<organism evidence="2 4">
    <name type="scientific">Treponema phagedenis</name>
    <dbReference type="NCBI Taxonomy" id="162"/>
    <lineage>
        <taxon>Bacteria</taxon>
        <taxon>Pseudomonadati</taxon>
        <taxon>Spirochaetota</taxon>
        <taxon>Spirochaetia</taxon>
        <taxon>Spirochaetales</taxon>
        <taxon>Treponemataceae</taxon>
        <taxon>Treponema</taxon>
    </lineage>
</organism>
<keyword evidence="1" id="KW-0812">Transmembrane</keyword>
<evidence type="ECO:0000313" key="3">
    <source>
        <dbReference type="EMBL" id="QEJ98241.1"/>
    </source>
</evidence>
<reference evidence="3 5" key="3">
    <citation type="submission" date="2019-08" db="EMBL/GenBank/DDBJ databases">
        <authorList>
            <person name="Kuhnert P."/>
        </authorList>
    </citation>
    <scope>NUCLEOTIDE SEQUENCE [LARGE SCALE GENOMIC DNA]</scope>
    <source>
        <strain evidence="3 5">B36.5</strain>
    </source>
</reference>
<dbReference type="OrthoDB" id="363019at2"/>
<proteinExistence type="predicted"/>
<feature type="transmembrane region" description="Helical" evidence="1">
    <location>
        <begin position="83"/>
        <end position="105"/>
    </location>
</feature>
<accession>A0A0B7GXD7</accession>
<feature type="transmembrane region" description="Helical" evidence="1">
    <location>
        <begin position="7"/>
        <end position="29"/>
    </location>
</feature>
<protein>
    <submittedName>
        <fullName evidence="2">Uncharacterized protein</fullName>
    </submittedName>
</protein>
<dbReference type="AlphaFoldDB" id="A0A0B7GXD7"/>
<dbReference type="Proteomes" id="UP000042527">
    <property type="component" value="Unassembled WGS sequence"/>
</dbReference>
<name>A0A0B7GXD7_TREPH</name>
<reference evidence="2" key="2">
    <citation type="submission" date="2015-01" db="EMBL/GenBank/DDBJ databases">
        <authorList>
            <person name="Xiang T."/>
            <person name="Song Y."/>
            <person name="Huang L."/>
            <person name="Wang B."/>
            <person name="Wu P."/>
        </authorList>
    </citation>
    <scope>NUCLEOTIDE SEQUENCE [LARGE SCALE GENOMIC DNA]</scope>
    <source>
        <strain evidence="2">V1</strain>
    </source>
</reference>
<keyword evidence="1" id="KW-1133">Transmembrane helix</keyword>
<evidence type="ECO:0000313" key="5">
    <source>
        <dbReference type="Proteomes" id="UP000323594"/>
    </source>
</evidence>
<keyword evidence="1" id="KW-0472">Membrane</keyword>
<dbReference type="GeneID" id="57753186"/>
<sequence length="142" mass="15525">MRRSIGVTILQIALAFFLLVSGITGLMYSTAGEFGKVVDFLSTLFQSRTVSTIIVMAIAICELIAAIFLLVDLFSPSLAVVRIILIIFIVLWIINLVLVDIIGAFGAGNVFRNVGSVLQYLKQVSFDLMVLGSLILVQRRSE</sequence>
<keyword evidence="4" id="KW-1185">Reference proteome</keyword>
<reference evidence="4" key="1">
    <citation type="submission" date="2015-01" db="EMBL/GenBank/DDBJ databases">
        <authorList>
            <person name="Manzoor Shahid"/>
            <person name="Zubair Saima"/>
        </authorList>
    </citation>
    <scope>NUCLEOTIDE SEQUENCE [LARGE SCALE GENOMIC DNA]</scope>
    <source>
        <strain evidence="4">V1</strain>
    </source>
</reference>
<evidence type="ECO:0000256" key="1">
    <source>
        <dbReference type="SAM" id="Phobius"/>
    </source>
</evidence>
<dbReference type="RefSeq" id="WP_024752591.1">
    <property type="nucleotide sequence ID" value="NZ_CDNC01000012.1"/>
</dbReference>
<gene>
    <name evidence="3" type="ORF">FUT82_09690</name>
    <name evidence="2" type="ORF">TPHV1_20127</name>
</gene>